<accession>A0AA48KZA5</accession>
<dbReference type="GO" id="GO:0046961">
    <property type="term" value="F:proton-transporting ATPase activity, rotational mechanism"/>
    <property type="evidence" value="ECO:0007669"/>
    <property type="project" value="InterPro"/>
</dbReference>
<dbReference type="InterPro" id="IPR044911">
    <property type="entry name" value="V-type_ATPase_csu/dsu_dom_3"/>
</dbReference>
<dbReference type="EMBL" id="AP027924">
    <property type="protein sequence ID" value="BED92099.1"/>
    <property type="molecule type" value="Genomic_DNA"/>
</dbReference>
<sequence>MLLGFSSAVLTKIRILFLGRLKDKDFKKMLNCNSFGEVVIYLKTSTVYSSVLSSLDETKFHCEYLESIFKKNLFDELAALGKYDAKVSHHVFSYIFLKMEVLGILKFLSFLKANQMENFEFYFPEFASGYIKINFKKMSEIKTYSDFLSVLKGSVYYKIMKKFDFKKTEDIDLNKIETSIYSFFFENYIRDLSINLNKEICNYNLSYLEILNLKRVFRLKKNYDADNNYILSLIYNIKGYNSKKIRNLILSEDFDNELKKFKFYSENLDIDRLSIWFKFNWAKKNIFGSDSLPVVFLSYIFLKEIEIDNIVNVIEGKRYGLKTEEIEKIITR</sequence>
<dbReference type="InterPro" id="IPR036079">
    <property type="entry name" value="ATPase_csu/dsu_sf"/>
</dbReference>
<evidence type="ECO:0000313" key="3">
    <source>
        <dbReference type="EMBL" id="BED92099.1"/>
    </source>
</evidence>
<dbReference type="AlphaFoldDB" id="A0AA48KZA5"/>
<dbReference type="PANTHER" id="PTHR38682">
    <property type="entry name" value="V-TYPE ATP SYNTHASE SUBUNIT C"/>
    <property type="match status" value="1"/>
</dbReference>
<evidence type="ECO:0000256" key="2">
    <source>
        <dbReference type="ARBA" id="ARBA00023065"/>
    </source>
</evidence>
<dbReference type="KEGG" id="ips:CfP315_0683"/>
<keyword evidence="2" id="KW-0406">Ion transport</keyword>
<dbReference type="Gene3D" id="1.10.132.50">
    <property type="entry name" value="ATP synthase (C/AC39) subunit, domain 3"/>
    <property type="match status" value="2"/>
</dbReference>
<proteinExistence type="predicted"/>
<dbReference type="PANTHER" id="PTHR38682:SF1">
    <property type="entry name" value="V-TYPE ATP SYNTHASE SUBUNIT C"/>
    <property type="match status" value="1"/>
</dbReference>
<dbReference type="SUPFAM" id="SSF103486">
    <property type="entry name" value="V-type ATP synthase subunit C"/>
    <property type="match status" value="1"/>
</dbReference>
<reference evidence="3" key="1">
    <citation type="journal article" date="2023" name="ISME J.">
        <title>Emergence of putative energy parasites within Clostridia revealed by genome analysis of a novel endosymbiotic clade.</title>
        <authorList>
            <person name="Takahashi K."/>
            <person name="Kuwahara H."/>
            <person name="Horikawa Y."/>
            <person name="Izawa K."/>
            <person name="Kato D."/>
            <person name="Inagaki T."/>
            <person name="Yuki M."/>
            <person name="Ohkuma M."/>
            <person name="Hongoh Y."/>
        </authorList>
    </citation>
    <scope>NUCLEOTIDE SEQUENCE</scope>
    <source>
        <strain evidence="3">CfP3-15</strain>
    </source>
</reference>
<organism evidence="3">
    <name type="scientific">Candidatus Improbicoccus pseudotrichonymphae</name>
    <dbReference type="NCBI Taxonomy" id="3033792"/>
    <lineage>
        <taxon>Bacteria</taxon>
        <taxon>Bacillati</taxon>
        <taxon>Bacillota</taxon>
        <taxon>Clostridia</taxon>
        <taxon>Candidatus Improbicoccus</taxon>
    </lineage>
</organism>
<dbReference type="Proteomes" id="UP001337580">
    <property type="component" value="Chromosome"/>
</dbReference>
<name>A0AA48KZA5_9FIRM</name>
<evidence type="ECO:0000256" key="1">
    <source>
        <dbReference type="ARBA" id="ARBA00022448"/>
    </source>
</evidence>
<dbReference type="InterPro" id="IPR002843">
    <property type="entry name" value="ATPase_V0-cplx_csu/dsu"/>
</dbReference>
<gene>
    <name evidence="3" type="ORF">CfP315_0683</name>
</gene>
<dbReference type="InterPro" id="IPR050873">
    <property type="entry name" value="V-ATPase_V0D/AC39_subunit"/>
</dbReference>
<keyword evidence="1" id="KW-0813">Transport</keyword>
<protein>
    <submittedName>
        <fullName evidence="3">V-type ATPase subunit</fullName>
    </submittedName>
</protein>
<dbReference type="Pfam" id="PF01992">
    <property type="entry name" value="vATP-synt_AC39"/>
    <property type="match status" value="1"/>
</dbReference>